<evidence type="ECO:0000313" key="2">
    <source>
        <dbReference type="Proteomes" id="UP000191980"/>
    </source>
</evidence>
<reference evidence="1 2" key="1">
    <citation type="submission" date="2015-12" db="EMBL/GenBank/DDBJ databases">
        <authorList>
            <person name="Shamseldin A."/>
            <person name="Moawad H."/>
            <person name="Abd El-Rahim W.M."/>
            <person name="Sadowsky M.J."/>
        </authorList>
    </citation>
    <scope>NUCLEOTIDE SEQUENCE [LARGE SCALE GENOMIC DNA]</scope>
    <source>
        <strain evidence="1 2">WF1</strain>
    </source>
</reference>
<gene>
    <name evidence="1" type="ORF">AU255_13560</name>
</gene>
<protein>
    <submittedName>
        <fullName evidence="1">Uncharacterized protein</fullName>
    </submittedName>
</protein>
<dbReference type="Proteomes" id="UP000191980">
    <property type="component" value="Unassembled WGS sequence"/>
</dbReference>
<dbReference type="RefSeq" id="WP_198942640.1">
    <property type="nucleotide sequence ID" value="NZ_LPUF01000002.1"/>
</dbReference>
<organism evidence="1 2">
    <name type="scientific">Methyloprofundus sedimenti</name>
    <dbReference type="NCBI Taxonomy" id="1420851"/>
    <lineage>
        <taxon>Bacteria</taxon>
        <taxon>Pseudomonadati</taxon>
        <taxon>Pseudomonadota</taxon>
        <taxon>Gammaproteobacteria</taxon>
        <taxon>Methylococcales</taxon>
        <taxon>Methylococcaceae</taxon>
        <taxon>Methyloprofundus</taxon>
    </lineage>
</organism>
<dbReference type="Gene3D" id="1.10.520.40">
    <property type="entry name" value="CRISPR-associated protein Cse2"/>
    <property type="match status" value="1"/>
</dbReference>
<keyword evidence="2" id="KW-1185">Reference proteome</keyword>
<dbReference type="InterPro" id="IPR038287">
    <property type="entry name" value="Cse2_sf"/>
</dbReference>
<sequence length="69" mass="7928">MAKALIYAGVKEKHIKQISRSGESGIEYLKRQLICSKQLNSDSIGKLAQYWSDKSRRNLLKDFILSQQD</sequence>
<dbReference type="AlphaFoldDB" id="A0A1V8M3I5"/>
<proteinExistence type="predicted"/>
<dbReference type="STRING" id="1420851.AU255_13560"/>
<accession>A0A1V8M3I5</accession>
<comment type="caution">
    <text evidence="1">The sequence shown here is derived from an EMBL/GenBank/DDBJ whole genome shotgun (WGS) entry which is preliminary data.</text>
</comment>
<evidence type="ECO:0000313" key="1">
    <source>
        <dbReference type="EMBL" id="OQK16127.1"/>
    </source>
</evidence>
<dbReference type="EMBL" id="LPUF01000002">
    <property type="protein sequence ID" value="OQK16127.1"/>
    <property type="molecule type" value="Genomic_DNA"/>
</dbReference>
<name>A0A1V8M3I5_9GAMM</name>